<evidence type="ECO:0000313" key="8">
    <source>
        <dbReference type="EMBL" id="GIJ71231.1"/>
    </source>
</evidence>
<feature type="domain" description="RNA polymerase sigma-70 region 2" evidence="6">
    <location>
        <begin position="24"/>
        <end position="91"/>
    </location>
</feature>
<dbReference type="InterPro" id="IPR039425">
    <property type="entry name" value="RNA_pol_sigma-70-like"/>
</dbReference>
<dbReference type="GO" id="GO:0016987">
    <property type="term" value="F:sigma factor activity"/>
    <property type="evidence" value="ECO:0007669"/>
    <property type="project" value="UniProtKB-KW"/>
</dbReference>
<keyword evidence="3" id="KW-0731">Sigma factor</keyword>
<keyword evidence="4" id="KW-0238">DNA-binding</keyword>
<dbReference type="Proteomes" id="UP000635606">
    <property type="component" value="Unassembled WGS sequence"/>
</dbReference>
<dbReference type="Pfam" id="PF04545">
    <property type="entry name" value="Sigma70_r4"/>
    <property type="match status" value="1"/>
</dbReference>
<feature type="domain" description="RNA polymerase sigma-70 region 4" evidence="7">
    <location>
        <begin position="127"/>
        <end position="177"/>
    </location>
</feature>
<name>A0A8J4EE07_9ACTN</name>
<dbReference type="GO" id="GO:0003677">
    <property type="term" value="F:DNA binding"/>
    <property type="evidence" value="ECO:0007669"/>
    <property type="project" value="UniProtKB-KW"/>
</dbReference>
<evidence type="ECO:0000259" key="6">
    <source>
        <dbReference type="Pfam" id="PF04542"/>
    </source>
</evidence>
<dbReference type="EMBL" id="BOPH01000087">
    <property type="protein sequence ID" value="GIJ71231.1"/>
    <property type="molecule type" value="Genomic_DNA"/>
</dbReference>
<comment type="caution">
    <text evidence="8">The sequence shown here is derived from an EMBL/GenBank/DDBJ whole genome shotgun (WGS) entry which is preliminary data.</text>
</comment>
<evidence type="ECO:0000256" key="1">
    <source>
        <dbReference type="ARBA" id="ARBA00010641"/>
    </source>
</evidence>
<comment type="similarity">
    <text evidence="1">Belongs to the sigma-70 factor family. ECF subfamily.</text>
</comment>
<dbReference type="Gene3D" id="1.10.10.10">
    <property type="entry name" value="Winged helix-like DNA-binding domain superfamily/Winged helix DNA-binding domain"/>
    <property type="match status" value="1"/>
</dbReference>
<dbReference type="InterPro" id="IPR013325">
    <property type="entry name" value="RNA_pol_sigma_r2"/>
</dbReference>
<keyword evidence="9" id="KW-1185">Reference proteome</keyword>
<dbReference type="Pfam" id="PF04542">
    <property type="entry name" value="Sigma70_r2"/>
    <property type="match status" value="1"/>
</dbReference>
<sequence length="206" mass="23411">MSDYDLSALVRAGIDGDDDAWHELVRRHARLIAMVVRQYRLSAADAQDVSQLVWLRLFENLRSIRDPDGLPGWILTTTRHECQRHVRRKDRSIAIDPLTLATFRSEDQTELDGTLLAAERHEVLLTAMAELPPRHQQLLALLLVDPPYPYTEVSRILDIPVGSIGPTRRRALEKLRETTVVRAYLRAHSEPARTGGVRDAAAELER</sequence>
<dbReference type="InterPro" id="IPR036388">
    <property type="entry name" value="WH-like_DNA-bd_sf"/>
</dbReference>
<evidence type="ECO:0000259" key="7">
    <source>
        <dbReference type="Pfam" id="PF04545"/>
    </source>
</evidence>
<organism evidence="8 9">
    <name type="scientific">Virgisporangium ochraceum</name>
    <dbReference type="NCBI Taxonomy" id="65505"/>
    <lineage>
        <taxon>Bacteria</taxon>
        <taxon>Bacillati</taxon>
        <taxon>Actinomycetota</taxon>
        <taxon>Actinomycetes</taxon>
        <taxon>Micromonosporales</taxon>
        <taxon>Micromonosporaceae</taxon>
        <taxon>Virgisporangium</taxon>
    </lineage>
</organism>
<evidence type="ECO:0000256" key="4">
    <source>
        <dbReference type="ARBA" id="ARBA00023125"/>
    </source>
</evidence>
<proteinExistence type="inferred from homology"/>
<dbReference type="SUPFAM" id="SSF88946">
    <property type="entry name" value="Sigma2 domain of RNA polymerase sigma factors"/>
    <property type="match status" value="1"/>
</dbReference>
<dbReference type="Gene3D" id="1.10.1740.10">
    <property type="match status" value="1"/>
</dbReference>
<evidence type="ECO:0000313" key="9">
    <source>
        <dbReference type="Proteomes" id="UP000635606"/>
    </source>
</evidence>
<keyword evidence="2" id="KW-0805">Transcription regulation</keyword>
<dbReference type="GO" id="GO:0006352">
    <property type="term" value="P:DNA-templated transcription initiation"/>
    <property type="evidence" value="ECO:0007669"/>
    <property type="project" value="InterPro"/>
</dbReference>
<dbReference type="InterPro" id="IPR013324">
    <property type="entry name" value="RNA_pol_sigma_r3/r4-like"/>
</dbReference>
<keyword evidence="5" id="KW-0804">Transcription</keyword>
<dbReference type="NCBIfam" id="TIGR02937">
    <property type="entry name" value="sigma70-ECF"/>
    <property type="match status" value="1"/>
</dbReference>
<dbReference type="InterPro" id="IPR007627">
    <property type="entry name" value="RNA_pol_sigma70_r2"/>
</dbReference>
<reference evidence="8" key="1">
    <citation type="submission" date="2021-01" db="EMBL/GenBank/DDBJ databases">
        <title>Whole genome shotgun sequence of Virgisporangium ochraceum NBRC 16418.</title>
        <authorList>
            <person name="Komaki H."/>
            <person name="Tamura T."/>
        </authorList>
    </citation>
    <scope>NUCLEOTIDE SEQUENCE</scope>
    <source>
        <strain evidence="8">NBRC 16418</strain>
    </source>
</reference>
<evidence type="ECO:0000256" key="2">
    <source>
        <dbReference type="ARBA" id="ARBA00023015"/>
    </source>
</evidence>
<gene>
    <name evidence="8" type="primary">rpoE_21</name>
    <name evidence="8" type="ORF">Voc01_061480</name>
</gene>
<dbReference type="InterPro" id="IPR014284">
    <property type="entry name" value="RNA_pol_sigma-70_dom"/>
</dbReference>
<accession>A0A8J4EE07</accession>
<dbReference type="InterPro" id="IPR007630">
    <property type="entry name" value="RNA_pol_sigma70_r4"/>
</dbReference>
<protein>
    <submittedName>
        <fullName evidence="8">RNA polymerase sigma factor</fullName>
    </submittedName>
</protein>
<dbReference type="AlphaFoldDB" id="A0A8J4EE07"/>
<dbReference type="PANTHER" id="PTHR43133:SF8">
    <property type="entry name" value="RNA POLYMERASE SIGMA FACTOR HI_1459-RELATED"/>
    <property type="match status" value="1"/>
</dbReference>
<evidence type="ECO:0000256" key="5">
    <source>
        <dbReference type="ARBA" id="ARBA00023163"/>
    </source>
</evidence>
<dbReference type="SUPFAM" id="SSF88659">
    <property type="entry name" value="Sigma3 and sigma4 domains of RNA polymerase sigma factors"/>
    <property type="match status" value="1"/>
</dbReference>
<evidence type="ECO:0000256" key="3">
    <source>
        <dbReference type="ARBA" id="ARBA00023082"/>
    </source>
</evidence>
<dbReference type="PANTHER" id="PTHR43133">
    <property type="entry name" value="RNA POLYMERASE ECF-TYPE SIGMA FACTO"/>
    <property type="match status" value="1"/>
</dbReference>